<dbReference type="RefSeq" id="WP_390196371.1">
    <property type="nucleotide sequence ID" value="NZ_JBHSDV010000001.1"/>
</dbReference>
<feature type="domain" description="DUF58" evidence="1">
    <location>
        <begin position="180"/>
        <end position="260"/>
    </location>
</feature>
<accession>A0ABV8VSR4</accession>
<dbReference type="InterPro" id="IPR002881">
    <property type="entry name" value="DUF58"/>
</dbReference>
<sequence length="370" mass="42000">MNLAWLIVILLLVIFGQGIMYSKWGLKGISYTRDFTKKTVYEGDTIEMVDQIENKKLLPIPWIRLESKMSAHLLNEEANENGGEIFHRSLFSLLPYQKITRTHQLLAAKRGYYPLEIVSVTTGDTVGFTEVFDSIQASTALTVYPKIISLDDIPLPSHSWLGDLIVKRWIIEDPFITAGVREYQNGDPLNQINWKATARSQTLQINQKDYTADHNLMIYVNFDTNEDIRLPIEDESLIEKGLSYAASLAAYTIKEGIPTGFGCNGYFVEPFTNVLERIKSSVRVEPSSSTQQVDYILDTIAKLKIDRSRNFRAFLDEDIQSERTDTDYIIFTPKLTETMQTKIAILEQNGNAVEVVLLDAEREEGVSHAS</sequence>
<protein>
    <submittedName>
        <fullName evidence="2">DUF58 domain-containing protein</fullName>
    </submittedName>
</protein>
<evidence type="ECO:0000313" key="2">
    <source>
        <dbReference type="EMBL" id="MFC4387045.1"/>
    </source>
</evidence>
<organism evidence="2 3">
    <name type="scientific">Gracilibacillus marinus</name>
    <dbReference type="NCBI Taxonomy" id="630535"/>
    <lineage>
        <taxon>Bacteria</taxon>
        <taxon>Bacillati</taxon>
        <taxon>Bacillota</taxon>
        <taxon>Bacilli</taxon>
        <taxon>Bacillales</taxon>
        <taxon>Bacillaceae</taxon>
        <taxon>Gracilibacillus</taxon>
    </lineage>
</organism>
<evidence type="ECO:0000313" key="3">
    <source>
        <dbReference type="Proteomes" id="UP001595880"/>
    </source>
</evidence>
<comment type="caution">
    <text evidence="2">The sequence shown here is derived from an EMBL/GenBank/DDBJ whole genome shotgun (WGS) entry which is preliminary data.</text>
</comment>
<proteinExistence type="predicted"/>
<reference evidence="3" key="1">
    <citation type="journal article" date="2019" name="Int. J. Syst. Evol. Microbiol.">
        <title>The Global Catalogue of Microorganisms (GCM) 10K type strain sequencing project: providing services to taxonomists for standard genome sequencing and annotation.</title>
        <authorList>
            <consortium name="The Broad Institute Genomics Platform"/>
            <consortium name="The Broad Institute Genome Sequencing Center for Infectious Disease"/>
            <person name="Wu L."/>
            <person name="Ma J."/>
        </authorList>
    </citation>
    <scope>NUCLEOTIDE SEQUENCE [LARGE SCALE GENOMIC DNA]</scope>
    <source>
        <strain evidence="3">KACC 14058</strain>
    </source>
</reference>
<dbReference type="EMBL" id="JBHSDV010000001">
    <property type="protein sequence ID" value="MFC4387045.1"/>
    <property type="molecule type" value="Genomic_DNA"/>
</dbReference>
<evidence type="ECO:0000259" key="1">
    <source>
        <dbReference type="Pfam" id="PF01882"/>
    </source>
</evidence>
<keyword evidence="3" id="KW-1185">Reference proteome</keyword>
<gene>
    <name evidence="2" type="ORF">ACFOZ1_04400</name>
</gene>
<dbReference type="Pfam" id="PF01882">
    <property type="entry name" value="DUF58"/>
    <property type="match status" value="1"/>
</dbReference>
<name>A0ABV8VSR4_9BACI</name>
<dbReference type="Proteomes" id="UP001595880">
    <property type="component" value="Unassembled WGS sequence"/>
</dbReference>
<dbReference type="PANTHER" id="PTHR34351:SF2">
    <property type="entry name" value="DUF58 DOMAIN-CONTAINING PROTEIN"/>
    <property type="match status" value="1"/>
</dbReference>
<dbReference type="PANTHER" id="PTHR34351">
    <property type="entry name" value="SLR1927 PROTEIN-RELATED"/>
    <property type="match status" value="1"/>
</dbReference>